<comment type="catalytic activity">
    <reaction evidence="23">
        <text>N-acetyl-beta-D-6-sulfogalactosaminyl-(1-&gt;4)-alpha-L-iduronyl-(1-&gt;3)-N-acetyl-D-6-sulfogalactosamine + H2O = alpha-L-iduronyl-(1-&gt;3)-N-acetyl-D-6-sulfogalactosamine + N-acetyl-D-6-sulfogalactosamine</text>
        <dbReference type="Rhea" id="RHEA:64384"/>
        <dbReference type="ChEBI" id="CHEBI:15377"/>
        <dbReference type="ChEBI" id="CHEBI:152567"/>
        <dbReference type="ChEBI" id="CHEBI:152568"/>
        <dbReference type="ChEBI" id="CHEBI:153064"/>
    </reaction>
    <physiologicalReaction direction="left-to-right" evidence="23">
        <dbReference type="Rhea" id="RHEA:64385"/>
    </physiologicalReaction>
</comment>
<keyword evidence="9" id="KW-0325">Glycoprotein</keyword>
<comment type="catalytic activity">
    <reaction evidence="18">
        <text>a ganglioside GM2 (d18:1(4E)) + H2O = a ganglioside GM3 (d18:1(4E)) + N-acetyl-beta-D-galactosamine</text>
        <dbReference type="Rhea" id="RHEA:47940"/>
        <dbReference type="ChEBI" id="CHEBI:15377"/>
        <dbReference type="ChEBI" id="CHEBI:28497"/>
        <dbReference type="ChEBI" id="CHEBI:60065"/>
        <dbReference type="ChEBI" id="CHEBI:71502"/>
    </reaction>
    <physiologicalReaction direction="left-to-right" evidence="18">
        <dbReference type="Rhea" id="RHEA:47941"/>
    </physiologicalReaction>
</comment>
<keyword evidence="8" id="KW-1015">Disulfide bond</keyword>
<comment type="similarity">
    <text evidence="3">Belongs to the glycosyl hydrolase 20 family.</text>
</comment>
<dbReference type="GO" id="GO:0005975">
    <property type="term" value="P:carbohydrate metabolic process"/>
    <property type="evidence" value="ECO:0007669"/>
    <property type="project" value="InterPro"/>
</dbReference>
<dbReference type="PRINTS" id="PR00738">
    <property type="entry name" value="GLHYDRLASE20"/>
</dbReference>
<evidence type="ECO:0000256" key="6">
    <source>
        <dbReference type="ARBA" id="ARBA00022801"/>
    </source>
</evidence>
<comment type="function">
    <text evidence="20">Hydrolyzes the non-reducing end N-acetyl-D-hexosamine and/or sulfated N-acetyl-D-hexosamine of glycoconjugates, such as the oligosaccharide moieties from proteins and neutral glycolipids, or from certain mucopolysaccharides. The isozyme B does not hydrolyze each of these substrates, however hydrolyzes efficiently neutral oligosaccharide. Only the isozyme A is responsible for the degradation of GM2 gangliosides in the presence of GM2A. During fertilization is responsible, at least in part, for the zona block to polyspermy. Present in the cortical granules of non-activated oocytes, is exocytosed during the cortical reaction in response to oocyte activation and inactivates the sperm galactosyltransferase-binding site, accounting for the block in sperm binding to the zona pellucida.</text>
</comment>
<dbReference type="InterPro" id="IPR025705">
    <property type="entry name" value="Beta_hexosaminidase_sua/sub"/>
</dbReference>
<evidence type="ECO:0000256" key="9">
    <source>
        <dbReference type="ARBA" id="ARBA00023180"/>
    </source>
</evidence>
<protein>
    <recommendedName>
        <fullName evidence="15">Beta-hexosaminidase subunit beta</fullName>
        <ecNumber evidence="4">3.2.1.52</ecNumber>
    </recommendedName>
    <alternativeName>
        <fullName evidence="16">Beta-N-acetylhexosaminidase subunit beta</fullName>
    </alternativeName>
    <alternativeName>
        <fullName evidence="17">N-acetyl-beta-glucosaminidase subunit beta</fullName>
    </alternativeName>
</protein>
<evidence type="ECO:0000256" key="2">
    <source>
        <dbReference type="ARBA" id="ARBA00004371"/>
    </source>
</evidence>
<dbReference type="Pfam" id="PF00728">
    <property type="entry name" value="Glyco_hydro_20"/>
    <property type="match status" value="1"/>
</dbReference>
<dbReference type="GO" id="GO:0030203">
    <property type="term" value="P:glycosaminoglycan metabolic process"/>
    <property type="evidence" value="ECO:0007669"/>
    <property type="project" value="TreeGrafter"/>
</dbReference>
<feature type="domain" description="Glycoside hydrolase family 20 catalytic" evidence="25">
    <location>
        <begin position="1"/>
        <end position="280"/>
    </location>
</feature>
<sequence>MAMNKFNVFHWHIVDDQSFPYLSRTFPQLSQQGSYHPYTHVYTPADVKMVIEFARLRGIRVIPEFDTPGHTQSWEKLSHKKMNLTLNPILNTTYDFMKQFFMEVSSVFPDAYVHLGGDEVDFTCWKSNPDIKKFMDQQGFGQDYSKLESFYIQKLLDIVTTTKKGYMIWQEVFDNGVKLKPDTVVHVWIGGGSNEEMGKVTAAGYTTILSAPWYLDYISYGQDWQRYYKVEPLNFNGTEAQKKLVIGGEACLWGEYVDGTNLTPRLWPRASAVAERLWSAKEVTDINDAFNRLSMHRCRMVERGIPAEPLFSSYCPREYKGV</sequence>
<evidence type="ECO:0000313" key="26">
    <source>
        <dbReference type="Ensembl" id="ENSSDUP00000029969.1"/>
    </source>
</evidence>
<keyword evidence="7" id="KW-0443">Lipid metabolism</keyword>
<dbReference type="InterPro" id="IPR017853">
    <property type="entry name" value="GH"/>
</dbReference>
<accession>A0A3B4VH74</accession>
<evidence type="ECO:0000256" key="13">
    <source>
        <dbReference type="ARBA" id="ARBA00023505"/>
    </source>
</evidence>
<dbReference type="GO" id="GO:0004563">
    <property type="term" value="F:beta-N-acetylhexosaminidase activity"/>
    <property type="evidence" value="ECO:0007669"/>
    <property type="project" value="UniProtKB-EC"/>
</dbReference>
<evidence type="ECO:0000256" key="22">
    <source>
        <dbReference type="ARBA" id="ARBA00047301"/>
    </source>
</evidence>
<comment type="catalytic activity">
    <reaction evidence="22">
        <text>N-acetyl-beta-D-galactosaminyl-(1-&gt;4)-beta-D-3-sulfogalactosyl-(1-&gt;4)-beta-D-glucosyl-(1&lt;-&gt;1')-ceramide + H2O = a beta-D-3-sulfogalactosyl-(1-&gt;4)-beta-D-glucosyl-(1&lt;-&gt;1')-ceramide + N-acetyl-beta-D-galactosamine</text>
        <dbReference type="Rhea" id="RHEA:48276"/>
        <dbReference type="ChEBI" id="CHEBI:15377"/>
        <dbReference type="ChEBI" id="CHEBI:28497"/>
        <dbReference type="ChEBI" id="CHEBI:90163"/>
        <dbReference type="ChEBI" id="CHEBI:90164"/>
    </reaction>
    <physiologicalReaction direction="left-to-right" evidence="22">
        <dbReference type="Rhea" id="RHEA:48277"/>
    </physiologicalReaction>
</comment>
<dbReference type="PANTHER" id="PTHR22600">
    <property type="entry name" value="BETA-HEXOSAMINIDASE"/>
    <property type="match status" value="1"/>
</dbReference>
<evidence type="ECO:0000256" key="16">
    <source>
        <dbReference type="ARBA" id="ARBA00042342"/>
    </source>
</evidence>
<comment type="catalytic activity">
    <reaction evidence="19">
        <text>a ganglioside GM2 + H2O = a ganglioside GM3 + N-acetyl-beta-D-galactosamine</text>
        <dbReference type="Rhea" id="RHEA:47968"/>
        <dbReference type="ChEBI" id="CHEBI:15377"/>
        <dbReference type="ChEBI" id="CHEBI:28497"/>
        <dbReference type="ChEBI" id="CHEBI:79210"/>
        <dbReference type="ChEBI" id="CHEBI:79218"/>
    </reaction>
    <physiologicalReaction direction="left-to-right" evidence="19">
        <dbReference type="Rhea" id="RHEA:47969"/>
    </physiologicalReaction>
</comment>
<dbReference type="GO" id="GO:0006689">
    <property type="term" value="P:ganglioside catabolic process"/>
    <property type="evidence" value="ECO:0007669"/>
    <property type="project" value="TreeGrafter"/>
</dbReference>
<evidence type="ECO:0000256" key="11">
    <source>
        <dbReference type="ARBA" id="ARBA00023295"/>
    </source>
</evidence>
<dbReference type="FunFam" id="3.20.20.80:FF:000063">
    <property type="entry name" value="Beta-hexosaminidase"/>
    <property type="match status" value="1"/>
</dbReference>
<dbReference type="EC" id="3.2.1.52" evidence="4"/>
<comment type="subcellular location">
    <subcellularLocation>
        <location evidence="14">Cytoplasmic vesicle</location>
        <location evidence="14">Secretory vesicle</location>
        <location evidence="14">Cortical granule</location>
    </subcellularLocation>
    <subcellularLocation>
        <location evidence="2">Lysosome</location>
    </subcellularLocation>
</comment>
<evidence type="ECO:0000256" key="12">
    <source>
        <dbReference type="ARBA" id="ARBA00023329"/>
    </source>
</evidence>
<dbReference type="GO" id="GO:0005764">
    <property type="term" value="C:lysosome"/>
    <property type="evidence" value="ECO:0007669"/>
    <property type="project" value="UniProtKB-SubCell"/>
</dbReference>
<evidence type="ECO:0000256" key="5">
    <source>
        <dbReference type="ARBA" id="ARBA00022729"/>
    </source>
</evidence>
<comment type="subunit">
    <text evidence="21">There are 3 forms of beta-hexosaminidase: hexosaminidase A is a heterodimer composed of one subunit alpha and one subunit beta (chain A and B); hexosaminidase B is a homodimer of two beta subunits (two chains A and B); hexosaminidase S is a homodimer of two alpha subunits. The composition of the dimer (isozyme A versus isozyme S) has a significant effect on the substrate specificity of the alpha subunit active site.</text>
</comment>
<dbReference type="GO" id="GO:0060473">
    <property type="term" value="C:cortical granule"/>
    <property type="evidence" value="ECO:0007669"/>
    <property type="project" value="UniProtKB-SubCell"/>
</dbReference>
<dbReference type="SUPFAM" id="SSF51445">
    <property type="entry name" value="(Trans)glycosidases"/>
    <property type="match status" value="1"/>
</dbReference>
<evidence type="ECO:0000256" key="18">
    <source>
        <dbReference type="ARBA" id="ARBA00043767"/>
    </source>
</evidence>
<dbReference type="InterPro" id="IPR015883">
    <property type="entry name" value="Glyco_hydro_20_cat"/>
</dbReference>
<keyword evidence="6" id="KW-0378">Hydrolase</keyword>
<evidence type="ECO:0000256" key="17">
    <source>
        <dbReference type="ARBA" id="ARBA00042832"/>
    </source>
</evidence>
<organism evidence="26 27">
    <name type="scientific">Seriola dumerili</name>
    <name type="common">Greater amberjack</name>
    <name type="synonym">Caranx dumerili</name>
    <dbReference type="NCBI Taxonomy" id="41447"/>
    <lineage>
        <taxon>Eukaryota</taxon>
        <taxon>Metazoa</taxon>
        <taxon>Chordata</taxon>
        <taxon>Craniata</taxon>
        <taxon>Vertebrata</taxon>
        <taxon>Euteleostomi</taxon>
        <taxon>Actinopterygii</taxon>
        <taxon>Neopterygii</taxon>
        <taxon>Teleostei</taxon>
        <taxon>Neoteleostei</taxon>
        <taxon>Acanthomorphata</taxon>
        <taxon>Carangaria</taxon>
        <taxon>Carangiformes</taxon>
        <taxon>Carangidae</taxon>
        <taxon>Seriola</taxon>
    </lineage>
</organism>
<dbReference type="Gene3D" id="3.20.20.80">
    <property type="entry name" value="Glycosidases"/>
    <property type="match status" value="1"/>
</dbReference>
<comment type="catalytic activity">
    <reaction evidence="13">
        <text>beta-D-GalNAc-(1-&gt;4)-alpha-L-IdoA-(1-&gt;3)-beta-D-GalNAc-4-sulfate-(1-&gt;4)-alpha-L-IdoA-(1-&gt;3)-D-GalNAc-4-sulfate + H2O = alpha-L-IdoA-(1-&gt;3)-beta-D-GalNAc-4-sulfate-(1-&gt;4)-alpha-L-IdoA-(1-&gt;3)-D-GalNAc-4-sulfate + N-acetyl-D-galactosamine</text>
        <dbReference type="Rhea" id="RHEA:64372"/>
        <dbReference type="ChEBI" id="CHEBI:15377"/>
        <dbReference type="ChEBI" id="CHEBI:28037"/>
        <dbReference type="ChEBI" id="CHEBI:152565"/>
        <dbReference type="ChEBI" id="CHEBI:152566"/>
    </reaction>
    <physiologicalReaction direction="left-to-right" evidence="13">
        <dbReference type="Rhea" id="RHEA:64373"/>
    </physiologicalReaction>
</comment>
<evidence type="ECO:0000256" key="21">
    <source>
        <dbReference type="ARBA" id="ARBA00046959"/>
    </source>
</evidence>
<evidence type="ECO:0000256" key="24">
    <source>
        <dbReference type="PIRSR" id="PIRSR625705-1"/>
    </source>
</evidence>
<evidence type="ECO:0000313" key="27">
    <source>
        <dbReference type="Proteomes" id="UP000261420"/>
    </source>
</evidence>
<evidence type="ECO:0000256" key="8">
    <source>
        <dbReference type="ARBA" id="ARBA00023157"/>
    </source>
</evidence>
<dbReference type="GO" id="GO:0016020">
    <property type="term" value="C:membrane"/>
    <property type="evidence" value="ECO:0007669"/>
    <property type="project" value="TreeGrafter"/>
</dbReference>
<keyword evidence="27" id="KW-1185">Reference proteome</keyword>
<dbReference type="Proteomes" id="UP000261420">
    <property type="component" value="Unplaced"/>
</dbReference>
<feature type="active site" description="Proton donor" evidence="24">
    <location>
        <position position="119"/>
    </location>
</feature>
<evidence type="ECO:0000256" key="20">
    <source>
        <dbReference type="ARBA" id="ARBA00045511"/>
    </source>
</evidence>
<evidence type="ECO:0000256" key="15">
    <source>
        <dbReference type="ARBA" id="ARBA00040637"/>
    </source>
</evidence>
<evidence type="ECO:0000259" key="25">
    <source>
        <dbReference type="Pfam" id="PF00728"/>
    </source>
</evidence>
<evidence type="ECO:0000256" key="7">
    <source>
        <dbReference type="ARBA" id="ARBA00023098"/>
    </source>
</evidence>
<dbReference type="AlphaFoldDB" id="A0A3B4VH74"/>
<evidence type="ECO:0000256" key="1">
    <source>
        <dbReference type="ARBA" id="ARBA00001231"/>
    </source>
</evidence>
<evidence type="ECO:0000256" key="10">
    <source>
        <dbReference type="ARBA" id="ARBA00023228"/>
    </source>
</evidence>
<evidence type="ECO:0000256" key="4">
    <source>
        <dbReference type="ARBA" id="ARBA00012663"/>
    </source>
</evidence>
<evidence type="ECO:0000256" key="19">
    <source>
        <dbReference type="ARBA" id="ARBA00043827"/>
    </source>
</evidence>
<reference evidence="26" key="2">
    <citation type="submission" date="2025-09" db="UniProtKB">
        <authorList>
            <consortium name="Ensembl"/>
        </authorList>
    </citation>
    <scope>IDENTIFICATION</scope>
</reference>
<keyword evidence="12" id="KW-0968">Cytoplasmic vesicle</keyword>
<name>A0A3B4VH74_SERDU</name>
<dbReference type="Ensembl" id="ENSSDUT00000030481.1">
    <property type="protein sequence ID" value="ENSSDUP00000029969.1"/>
    <property type="gene ID" value="ENSSDUG00000021322.1"/>
</dbReference>
<reference evidence="26" key="1">
    <citation type="submission" date="2025-08" db="UniProtKB">
        <authorList>
            <consortium name="Ensembl"/>
        </authorList>
    </citation>
    <scope>IDENTIFICATION</scope>
</reference>
<keyword evidence="10" id="KW-0458">Lysosome</keyword>
<keyword evidence="5" id="KW-0732">Signal</keyword>
<dbReference type="PANTHER" id="PTHR22600:SF38">
    <property type="entry name" value="BETA-HEXOSAMINIDASE SUBUNIT BETA"/>
    <property type="match status" value="1"/>
</dbReference>
<proteinExistence type="inferred from homology"/>
<keyword evidence="11" id="KW-0326">Glycosidase</keyword>
<evidence type="ECO:0000256" key="23">
    <source>
        <dbReference type="ARBA" id="ARBA00049464"/>
    </source>
</evidence>
<dbReference type="CDD" id="cd06562">
    <property type="entry name" value="GH20_HexA_HexB-like"/>
    <property type="match status" value="1"/>
</dbReference>
<comment type="catalytic activity">
    <reaction evidence="1">
        <text>Hydrolysis of terminal non-reducing N-acetyl-D-hexosamine residues in N-acetyl-beta-D-hexosaminides.</text>
        <dbReference type="EC" id="3.2.1.52"/>
    </reaction>
</comment>
<evidence type="ECO:0000256" key="14">
    <source>
        <dbReference type="ARBA" id="ARBA00037865"/>
    </source>
</evidence>
<evidence type="ECO:0000256" key="3">
    <source>
        <dbReference type="ARBA" id="ARBA00006285"/>
    </source>
</evidence>
<dbReference type="GeneTree" id="ENSGT00390000008107"/>